<dbReference type="Pfam" id="PF00884">
    <property type="entry name" value="Sulfatase"/>
    <property type="match status" value="1"/>
</dbReference>
<dbReference type="AlphaFoldDB" id="A0A381SIM2"/>
<gene>
    <name evidence="2" type="ORF">METZ01_LOCUS55992</name>
</gene>
<protein>
    <recommendedName>
        <fullName evidence="1">Sulfatase N-terminal domain-containing protein</fullName>
    </recommendedName>
</protein>
<feature type="non-terminal residue" evidence="2">
    <location>
        <position position="1"/>
    </location>
</feature>
<feature type="domain" description="Sulfatase N-terminal" evidence="1">
    <location>
        <begin position="3"/>
        <end position="317"/>
    </location>
</feature>
<dbReference type="InterPro" id="IPR051849">
    <property type="entry name" value="GAG-degrading_sulfatase"/>
</dbReference>
<evidence type="ECO:0000259" key="1">
    <source>
        <dbReference type="Pfam" id="PF00884"/>
    </source>
</evidence>
<dbReference type="InterPro" id="IPR017850">
    <property type="entry name" value="Alkaline_phosphatase_core_sf"/>
</dbReference>
<evidence type="ECO:0000313" key="2">
    <source>
        <dbReference type="EMBL" id="SVA03138.1"/>
    </source>
</evidence>
<dbReference type="GO" id="GO:0004065">
    <property type="term" value="F:arylsulfatase activity"/>
    <property type="evidence" value="ECO:0007669"/>
    <property type="project" value="TreeGrafter"/>
</dbReference>
<dbReference type="InterPro" id="IPR000917">
    <property type="entry name" value="Sulfatase_N"/>
</dbReference>
<dbReference type="Gene3D" id="3.40.720.10">
    <property type="entry name" value="Alkaline Phosphatase, subunit A"/>
    <property type="match status" value="1"/>
</dbReference>
<sequence>VIQTPNLDALAWRGTRFTAAYTPSPICGPARTSLATGLHVHQHEMWDSAAPYDGSIPSWGHRLRGAGYTVASVGKLHYRSSADDNGFDEEHLATHATDGVGWIRGLLRSEPAILTEACAAYARDVGPGESSYVDYDRTITERACRWIRDTADTDRPWALFVSFMAPHFPLMAPSDFYDRYSPAELAEAAGYDPSQCPDHPVIETIASVLNYGHSFDDEHLGRALAGYYGLCSFLDHNVGELLRALEEVDPDGQTLVLFASDHGDMLGEHGLWAKSYMYEGSVGVPMILAGPGVPEGSVVDTPVSLVDCLPTFLQAAEIPNDTTDLAGDSLLEVIGAGDSDRAVLSEYHDGASPSGIFMLRTPRWKYVHYVGHPPQLFDLRTDPREHVDLASSLDHANVRRSLEQRLRAIVDVDAANQRAFEDQRRRIDEFGGVDAVRNSDDFGYTPIPVD</sequence>
<organism evidence="2">
    <name type="scientific">marine metagenome</name>
    <dbReference type="NCBI Taxonomy" id="408172"/>
    <lineage>
        <taxon>unclassified sequences</taxon>
        <taxon>metagenomes</taxon>
        <taxon>ecological metagenomes</taxon>
    </lineage>
</organism>
<proteinExistence type="predicted"/>
<dbReference type="CDD" id="cd16037">
    <property type="entry name" value="sulfatase_like"/>
    <property type="match status" value="1"/>
</dbReference>
<dbReference type="EMBL" id="UINC01003077">
    <property type="protein sequence ID" value="SVA03138.1"/>
    <property type="molecule type" value="Genomic_DNA"/>
</dbReference>
<accession>A0A381SIM2</accession>
<reference evidence="2" key="1">
    <citation type="submission" date="2018-05" db="EMBL/GenBank/DDBJ databases">
        <authorList>
            <person name="Lanie J.A."/>
            <person name="Ng W.-L."/>
            <person name="Kazmierczak K.M."/>
            <person name="Andrzejewski T.M."/>
            <person name="Davidsen T.M."/>
            <person name="Wayne K.J."/>
            <person name="Tettelin H."/>
            <person name="Glass J.I."/>
            <person name="Rusch D."/>
            <person name="Podicherti R."/>
            <person name="Tsui H.-C.T."/>
            <person name="Winkler M.E."/>
        </authorList>
    </citation>
    <scope>NUCLEOTIDE SEQUENCE</scope>
</reference>
<dbReference type="GO" id="GO:0015024">
    <property type="term" value="F:glucuronate-2-sulfatase activity"/>
    <property type="evidence" value="ECO:0007669"/>
    <property type="project" value="TreeGrafter"/>
</dbReference>
<name>A0A381SIM2_9ZZZZ</name>
<dbReference type="PANTHER" id="PTHR46615">
    <property type="entry name" value="ARYLSULFATASE K"/>
    <property type="match status" value="1"/>
</dbReference>
<dbReference type="PANTHER" id="PTHR46615:SF1">
    <property type="entry name" value="ARYLSULFATASE K"/>
    <property type="match status" value="1"/>
</dbReference>
<dbReference type="SUPFAM" id="SSF53649">
    <property type="entry name" value="Alkaline phosphatase-like"/>
    <property type="match status" value="1"/>
</dbReference>